<dbReference type="EMBL" id="AE005673">
    <property type="protein sequence ID" value="AAK25695.1"/>
    <property type="molecule type" value="Genomic_DNA"/>
</dbReference>
<feature type="domain" description="Carbohydrate kinase PfkB" evidence="4">
    <location>
        <begin position="94"/>
        <end position="351"/>
    </location>
</feature>
<evidence type="ECO:0000256" key="1">
    <source>
        <dbReference type="ARBA" id="ARBA00010688"/>
    </source>
</evidence>
<evidence type="ECO:0000259" key="4">
    <source>
        <dbReference type="Pfam" id="PF00294"/>
    </source>
</evidence>
<dbReference type="Proteomes" id="UP000001816">
    <property type="component" value="Chromosome"/>
</dbReference>
<dbReference type="Gene3D" id="3.40.1190.20">
    <property type="match status" value="1"/>
</dbReference>
<dbReference type="eggNOG" id="COG0524">
    <property type="taxonomic scope" value="Bacteria"/>
</dbReference>
<dbReference type="STRING" id="190650.CC_3733"/>
<dbReference type="InterPro" id="IPR011611">
    <property type="entry name" value="PfkB_dom"/>
</dbReference>
<keyword evidence="6" id="KW-1185">Reference proteome</keyword>
<sequence>MSQGDGQPSRCHGRSHPLIATLLGPSVLFFQRFFRLMTALYDVAAIGNAIVDVIAQCDDAFLEREGLVKGSMALIDPARAASLYDVMSAAIEASGGSAANTVAGVASFGGKAAFLGKVADDQLGRVFRHDMNAIGCVFTTPPLAEGPATAQSLINVTPDAQRTMSTYLGACVELNPADVDPDIIEAAQISYLEGYLFDPPEARRAFAKAAALAHGSDRKIALTLSDSFVVDRHRGALLGFVETQCDIVFANAAEVCALFETDDFDAAVKALAERCEIAAVTRSEKGSVVAANGQLHEISAYPVEKVVDTTGAGDQYAAGFLFGLSQGRPLPICGQLGSLAAAEVIDHYGPRPQVSLRELAEKNGL</sequence>
<evidence type="ECO:0000313" key="6">
    <source>
        <dbReference type="Proteomes" id="UP000001816"/>
    </source>
</evidence>
<accession>Q9A233</accession>
<evidence type="ECO:0000313" key="5">
    <source>
        <dbReference type="EMBL" id="AAK25695.1"/>
    </source>
</evidence>
<dbReference type="SUPFAM" id="SSF53613">
    <property type="entry name" value="Ribokinase-like"/>
    <property type="match status" value="1"/>
</dbReference>
<dbReference type="InterPro" id="IPR052700">
    <property type="entry name" value="Carb_kinase_PfkB-like"/>
</dbReference>
<proteinExistence type="inferred from homology"/>
<dbReference type="InterPro" id="IPR002173">
    <property type="entry name" value="Carboh/pur_kinase_PfkB_CS"/>
</dbReference>
<protein>
    <submittedName>
        <fullName evidence="5">Carbohydrate kinase, PfkB family</fullName>
    </submittedName>
</protein>
<dbReference type="InterPro" id="IPR029056">
    <property type="entry name" value="Ribokinase-like"/>
</dbReference>
<dbReference type="PROSITE" id="PS00584">
    <property type="entry name" value="PFKB_KINASES_2"/>
    <property type="match status" value="1"/>
</dbReference>
<dbReference type="Gene3D" id="3.30.1110.10">
    <property type="match status" value="1"/>
</dbReference>
<dbReference type="PATRIC" id="fig|190650.5.peg.3735"/>
<dbReference type="PANTHER" id="PTHR43320">
    <property type="entry name" value="SUGAR KINASE"/>
    <property type="match status" value="1"/>
</dbReference>
<organism evidence="5 6">
    <name type="scientific">Caulobacter vibrioides (strain ATCC 19089 / CIP 103742 / CB 15)</name>
    <name type="common">Caulobacter crescentus</name>
    <dbReference type="NCBI Taxonomy" id="190650"/>
    <lineage>
        <taxon>Bacteria</taxon>
        <taxon>Pseudomonadati</taxon>
        <taxon>Pseudomonadota</taxon>
        <taxon>Alphaproteobacteria</taxon>
        <taxon>Caulobacterales</taxon>
        <taxon>Caulobacteraceae</taxon>
        <taxon>Caulobacter</taxon>
    </lineage>
</organism>
<dbReference type="EnsemblBacteria" id="AAK25695">
    <property type="protein sequence ID" value="AAK25695"/>
    <property type="gene ID" value="CC_3733"/>
</dbReference>
<reference evidence="5 6" key="1">
    <citation type="journal article" date="2001" name="Proc. Natl. Acad. Sci. U.S.A.">
        <title>Complete genome sequence of Caulobacter crescentus.</title>
        <authorList>
            <person name="Nierman W.C."/>
            <person name="Feldblyum T.V."/>
            <person name="Laub M.T."/>
            <person name="Paulsen I.T."/>
            <person name="Nelson K.E."/>
            <person name="Eisen J.A."/>
            <person name="Heidelberg J.F."/>
            <person name="Alley M.R."/>
            <person name="Ohta N."/>
            <person name="Maddock J.R."/>
            <person name="Potocka I."/>
            <person name="Nelson W.C."/>
            <person name="Newton A."/>
            <person name="Stephens C."/>
            <person name="Phadke N.D."/>
            <person name="Ely B."/>
            <person name="DeBoy R.T."/>
            <person name="Dodson R.J."/>
            <person name="Durkin A.S."/>
            <person name="Gwinn M.L."/>
            <person name="Haft D.H."/>
            <person name="Kolonay J.F."/>
            <person name="Smit J."/>
            <person name="Craven M.B."/>
            <person name="Khouri H."/>
            <person name="Shetty J."/>
            <person name="Berry K."/>
            <person name="Utterback T."/>
            <person name="Tran K."/>
            <person name="Wolf A."/>
            <person name="Vamathevan J."/>
            <person name="Ermolaeva M."/>
            <person name="White O."/>
            <person name="Salzberg S.L."/>
            <person name="Venter J.C."/>
            <person name="Shapiro L."/>
            <person name="Fraser C.M."/>
        </authorList>
    </citation>
    <scope>NUCLEOTIDE SEQUENCE [LARGE SCALE GENOMIC DNA]</scope>
    <source>
        <strain evidence="6">ATCC 19089 / CB15</strain>
    </source>
</reference>
<keyword evidence="3 5" id="KW-0418">Kinase</keyword>
<dbReference type="HOGENOM" id="CLU_027634_5_1_5"/>
<dbReference type="Pfam" id="PF00294">
    <property type="entry name" value="PfkB"/>
    <property type="match status" value="1"/>
</dbReference>
<comment type="similarity">
    <text evidence="1">Belongs to the carbohydrate kinase PfkB family.</text>
</comment>
<dbReference type="SMR" id="Q9A233"/>
<gene>
    <name evidence="5" type="ordered locus">CC_3733</name>
</gene>
<dbReference type="GO" id="GO:0016301">
    <property type="term" value="F:kinase activity"/>
    <property type="evidence" value="ECO:0007669"/>
    <property type="project" value="UniProtKB-KW"/>
</dbReference>
<dbReference type="BioCyc" id="CAULO:CC3733-MONOMER"/>
<name>Q9A233_CAUVC</name>
<dbReference type="AlphaFoldDB" id="Q9A233"/>
<evidence type="ECO:0000256" key="2">
    <source>
        <dbReference type="ARBA" id="ARBA00022679"/>
    </source>
</evidence>
<dbReference type="CDD" id="cd01168">
    <property type="entry name" value="adenosine_kinase"/>
    <property type="match status" value="1"/>
</dbReference>
<dbReference type="PIR" id="C87712">
    <property type="entry name" value="C87712"/>
</dbReference>
<evidence type="ECO:0000256" key="3">
    <source>
        <dbReference type="ARBA" id="ARBA00022777"/>
    </source>
</evidence>
<dbReference type="KEGG" id="ccr:CC_3733"/>
<keyword evidence="2" id="KW-0808">Transferase</keyword>
<dbReference type="PANTHER" id="PTHR43320:SF3">
    <property type="entry name" value="CARBOHYDRATE KINASE PFKB DOMAIN-CONTAINING PROTEIN"/>
    <property type="match status" value="1"/>
</dbReference>